<accession>A0A0H5BGS7</accession>
<evidence type="ECO:0000256" key="2">
    <source>
        <dbReference type="ARBA" id="ARBA00022980"/>
    </source>
</evidence>
<evidence type="ECO:0000256" key="3">
    <source>
        <dbReference type="ARBA" id="ARBA00023274"/>
    </source>
</evidence>
<keyword evidence="2 4" id="KW-0689">Ribosomal protein</keyword>
<dbReference type="Pfam" id="PF01249">
    <property type="entry name" value="Ribosomal_S21e"/>
    <property type="match status" value="1"/>
</dbReference>
<protein>
    <submittedName>
        <fullName evidence="4">Ribosomal protein S21e</fullName>
    </submittedName>
</protein>
<evidence type="ECO:0000313" key="4">
    <source>
        <dbReference type="EMBL" id="BAS01406.1"/>
    </source>
</evidence>
<organism evidence="4">
    <name type="scientific">Lotharella vacuolata</name>
    <dbReference type="NCBI Taxonomy" id="74820"/>
    <lineage>
        <taxon>Eukaryota</taxon>
        <taxon>Sar</taxon>
        <taxon>Rhizaria</taxon>
        <taxon>Cercozoa</taxon>
        <taxon>Chlorarachniophyceae</taxon>
        <taxon>Lotharella</taxon>
    </lineage>
</organism>
<sequence length="74" mass="8858">MYNENGEYLDKYYPLYCSWSKKLIPLNEKYYIYTSLRLILKNGIPSKNIIFIAISSNIRSQVLKFPIDNILKKY</sequence>
<reference evidence="4" key="1">
    <citation type="journal article" date="2015" name="Genome Biol. Evol.">
        <title>Nucleomorph Genome Sequences of Two Chlorarachniophytes, Amorphochlora amoebiformis and Lotharella vacuolata.</title>
        <authorList>
            <person name="Suzuki S."/>
            <person name="Shirato S."/>
            <person name="Hirakawa Y."/>
            <person name="Ishida K."/>
        </authorList>
    </citation>
    <scope>NUCLEOTIDE SEQUENCE</scope>
    <source>
        <strain evidence="4">CCMP240</strain>
    </source>
</reference>
<dbReference type="Gene3D" id="3.30.1230.20">
    <property type="match status" value="1"/>
</dbReference>
<keyword evidence="4" id="KW-0542">Nucleomorph</keyword>
<gene>
    <name evidence="4" type="primary">rps21e</name>
</gene>
<dbReference type="GO" id="GO:0005840">
    <property type="term" value="C:ribosome"/>
    <property type="evidence" value="ECO:0007669"/>
    <property type="project" value="UniProtKB-KW"/>
</dbReference>
<dbReference type="InterPro" id="IPR038579">
    <property type="entry name" value="Ribosomal_eS21_sf"/>
</dbReference>
<dbReference type="GO" id="GO:0006412">
    <property type="term" value="P:translation"/>
    <property type="evidence" value="ECO:0007669"/>
    <property type="project" value="InterPro"/>
</dbReference>
<dbReference type="GO" id="GO:0003735">
    <property type="term" value="F:structural constituent of ribosome"/>
    <property type="evidence" value="ECO:0007669"/>
    <property type="project" value="InterPro"/>
</dbReference>
<proteinExistence type="inferred from homology"/>
<keyword evidence="3" id="KW-0687">Ribonucleoprotein</keyword>
<dbReference type="AlphaFoldDB" id="A0A0H5BGS7"/>
<dbReference type="EMBL" id="AB996599">
    <property type="protein sequence ID" value="BAS01406.1"/>
    <property type="molecule type" value="Genomic_DNA"/>
</dbReference>
<name>A0A0H5BGS7_9EUKA</name>
<dbReference type="InterPro" id="IPR001931">
    <property type="entry name" value="Ribosomal_eS21"/>
</dbReference>
<geneLocation type="nucleomorph" evidence="4"/>
<dbReference type="GO" id="GO:1990904">
    <property type="term" value="C:ribonucleoprotein complex"/>
    <property type="evidence" value="ECO:0007669"/>
    <property type="project" value="UniProtKB-KW"/>
</dbReference>
<comment type="similarity">
    <text evidence="1">Belongs to the eukaryotic ribosomal protein eS21 family.</text>
</comment>
<evidence type="ECO:0000256" key="1">
    <source>
        <dbReference type="ARBA" id="ARBA00010228"/>
    </source>
</evidence>